<evidence type="ECO:0000313" key="8">
    <source>
        <dbReference type="EMBL" id="SHF26453.1"/>
    </source>
</evidence>
<keyword evidence="5" id="KW-1133">Transmembrane helix</keyword>
<dbReference type="NCBIfam" id="NF045973">
    <property type="entry name" value="conju_CD1115"/>
    <property type="match status" value="1"/>
</dbReference>
<dbReference type="GO" id="GO:0005886">
    <property type="term" value="C:plasma membrane"/>
    <property type="evidence" value="ECO:0007669"/>
    <property type="project" value="UniProtKB-SubCell"/>
</dbReference>
<dbReference type="Proteomes" id="UP000184148">
    <property type="component" value="Unassembled WGS sequence"/>
</dbReference>
<keyword evidence="3" id="KW-1003">Cell membrane</keyword>
<dbReference type="EMBL" id="FQUY01000016">
    <property type="protein sequence ID" value="SHF26453.1"/>
    <property type="molecule type" value="Genomic_DNA"/>
</dbReference>
<proteinExistence type="inferred from homology"/>
<gene>
    <name evidence="8" type="ORF">SAMN02745133_02210</name>
</gene>
<dbReference type="Gene3D" id="3.40.50.300">
    <property type="entry name" value="P-loop containing nucleotide triphosphate hydrolases"/>
    <property type="match status" value="2"/>
</dbReference>
<dbReference type="RefSeq" id="WP_073239446.1">
    <property type="nucleotide sequence ID" value="NZ_FQUY01000016.1"/>
</dbReference>
<name>A0A1M5A863_9FIRM</name>
<sequence>MTRQAPFNVIKLFTNTAYPGGIILGELDGEIIRVIPGKAPKGMPSLAGHAAIFGGTGSGKSYSFVLGNMIAAVADGQSMVVIDPKGELAEIMSAWLAAMGYEVKIFNLNTPACSHRWNPILESSDDAEVAEMTSCFINNAAKDDSGYFVAKEIQLLEALVGLLKGDFPEEQRHMRTVMSLTSWDKEQLNYRFKEAYQTGKISATIYERWRGTASANFEHAVSGLSAKLKVLTTEPLAALLSQQEIELSDVGKKKTALFCVLPVRGENRVLKPILSTFYMFLFKRLYQLADSNNRKLPVPVRMLLDEFANIGQIPGFSEIISTARSLGIHIQFILQGRSQLDDVYGREEAKNILANCPTLLLLGVTPGDLETAEMFSRILGKVAVYGKFESEDVTVPVAHHLQLSKKTKKVIERSLMTPDEIARMHPLDCLALIQWCYPLYLKKVGWDRLPQAKEIKELGELPISSIVTPRPFTVSLPNISYIETNNQSQKNSSTKNSHKYTVNFNNHNHW</sequence>
<evidence type="ECO:0000256" key="4">
    <source>
        <dbReference type="ARBA" id="ARBA00022692"/>
    </source>
</evidence>
<dbReference type="PANTHER" id="PTHR37937">
    <property type="entry name" value="CONJUGATIVE TRANSFER: DNA TRANSPORT"/>
    <property type="match status" value="1"/>
</dbReference>
<accession>A0A1M5A863</accession>
<evidence type="ECO:0000256" key="6">
    <source>
        <dbReference type="ARBA" id="ARBA00023136"/>
    </source>
</evidence>
<evidence type="ECO:0000313" key="9">
    <source>
        <dbReference type="Proteomes" id="UP000184148"/>
    </source>
</evidence>
<keyword evidence="4" id="KW-0812">Transmembrane</keyword>
<dbReference type="SUPFAM" id="SSF52540">
    <property type="entry name" value="P-loop containing nucleoside triphosphate hydrolases"/>
    <property type="match status" value="1"/>
</dbReference>
<dbReference type="OrthoDB" id="9766496at2"/>
<reference evidence="9" key="1">
    <citation type="submission" date="2016-11" db="EMBL/GenBank/DDBJ databases">
        <authorList>
            <person name="Varghese N."/>
            <person name="Submissions S."/>
        </authorList>
    </citation>
    <scope>NUCLEOTIDE SEQUENCE [LARGE SCALE GENOMIC DNA]</scope>
    <source>
        <strain evidence="9">DSM 12395</strain>
    </source>
</reference>
<feature type="compositionally biased region" description="Low complexity" evidence="7">
    <location>
        <begin position="486"/>
        <end position="495"/>
    </location>
</feature>
<dbReference type="InterPro" id="IPR051539">
    <property type="entry name" value="T4SS-coupling_protein"/>
</dbReference>
<feature type="region of interest" description="Disordered" evidence="7">
    <location>
        <begin position="486"/>
        <end position="510"/>
    </location>
</feature>
<dbReference type="Pfam" id="PF02534">
    <property type="entry name" value="T4SS-DNA_transf"/>
    <property type="match status" value="1"/>
</dbReference>
<comment type="subcellular location">
    <subcellularLocation>
        <location evidence="1">Cell membrane</location>
        <topology evidence="1">Multi-pass membrane protein</topology>
    </subcellularLocation>
</comment>
<dbReference type="InterPro" id="IPR027417">
    <property type="entry name" value="P-loop_NTPase"/>
</dbReference>
<dbReference type="CDD" id="cd01127">
    <property type="entry name" value="TrwB_TraG_TraD_VirD4"/>
    <property type="match status" value="1"/>
</dbReference>
<keyword evidence="9" id="KW-1185">Reference proteome</keyword>
<protein>
    <submittedName>
        <fullName evidence="8">Type IV secretion system protein VirD4</fullName>
    </submittedName>
</protein>
<evidence type="ECO:0000256" key="3">
    <source>
        <dbReference type="ARBA" id="ARBA00022475"/>
    </source>
</evidence>
<dbReference type="PANTHER" id="PTHR37937:SF1">
    <property type="entry name" value="CONJUGATIVE TRANSFER: DNA TRANSPORT"/>
    <property type="match status" value="1"/>
</dbReference>
<evidence type="ECO:0000256" key="2">
    <source>
        <dbReference type="ARBA" id="ARBA00008806"/>
    </source>
</evidence>
<dbReference type="STRING" id="1121429.SAMN02745133_02210"/>
<evidence type="ECO:0000256" key="5">
    <source>
        <dbReference type="ARBA" id="ARBA00022989"/>
    </source>
</evidence>
<evidence type="ECO:0000256" key="1">
    <source>
        <dbReference type="ARBA" id="ARBA00004651"/>
    </source>
</evidence>
<comment type="similarity">
    <text evidence="2">Belongs to the VirD4/TraG family.</text>
</comment>
<organism evidence="8 9">
    <name type="scientific">Desulforamulus putei DSM 12395</name>
    <dbReference type="NCBI Taxonomy" id="1121429"/>
    <lineage>
        <taxon>Bacteria</taxon>
        <taxon>Bacillati</taxon>
        <taxon>Bacillota</taxon>
        <taxon>Clostridia</taxon>
        <taxon>Eubacteriales</taxon>
        <taxon>Peptococcaceae</taxon>
        <taxon>Desulforamulus</taxon>
    </lineage>
</organism>
<feature type="compositionally biased region" description="Polar residues" evidence="7">
    <location>
        <begin position="499"/>
        <end position="510"/>
    </location>
</feature>
<dbReference type="InterPro" id="IPR003688">
    <property type="entry name" value="TraG/VirD4"/>
</dbReference>
<dbReference type="AlphaFoldDB" id="A0A1M5A863"/>
<evidence type="ECO:0000256" key="7">
    <source>
        <dbReference type="SAM" id="MobiDB-lite"/>
    </source>
</evidence>
<keyword evidence="6" id="KW-0472">Membrane</keyword>